<comment type="similarity">
    <text evidence="2">Belongs to the 4HPPD family.</text>
</comment>
<dbReference type="InterPro" id="IPR018146">
    <property type="entry name" value="Glyoxalase_1_CS"/>
</dbReference>
<dbReference type="InterPro" id="IPR005956">
    <property type="entry name" value="4OHPhenylPyrv_dOase"/>
</dbReference>
<dbReference type="RefSeq" id="WP_211422049.1">
    <property type="nucleotide sequence ID" value="NZ_CP072642.1"/>
</dbReference>
<dbReference type="PANTHER" id="PTHR11959:SF1">
    <property type="entry name" value="4-HYDROXYPHENYLPYRUVATE DIOXYGENASE"/>
    <property type="match status" value="1"/>
</dbReference>
<dbReference type="InterPro" id="IPR029068">
    <property type="entry name" value="Glyas_Bleomycin-R_OHBP_Dase"/>
</dbReference>
<keyword evidence="4" id="KW-0677">Repeat</keyword>
<feature type="domain" description="VOC" evidence="6">
    <location>
        <begin position="175"/>
        <end position="329"/>
    </location>
</feature>
<dbReference type="Pfam" id="PF00903">
    <property type="entry name" value="Glyoxalase"/>
    <property type="match status" value="2"/>
</dbReference>
<sequence>MSAPKEATRHERAPLAVADFDHVEFYVGNAKQAAHFYRTAFGFDIVAYRGPETGVHDCVSYALQHGTIRLVVTGALTPDHPVAEHVRRHGDGVQAVAFRTPDVVGDFTRAVERGATAHRAPETLRDDHGIAHIAEIAAYGDTIHRFVGRDDYTGPFLPGFVPRLVKAPHTGFLHRIDHVVANVGWHQMETWVKFYEDIFGFFQFRHFDEKDISTEYTALRSKVMASPNLAIKLPINEPAEGKKRSQIEEYVDFYGSPGVQHIAIATPDIIGAVSRLRDNGVELQSVPATYYDTITERVGNIEEDLAVLRDLNILIDRDDQGYLLQIFTKPVQDRPTVFFEIIQRRGSESFGKGNFKALFEAIERDQAARGTL</sequence>
<comment type="cofactor">
    <cofactor evidence="1">
        <name>Fe cation</name>
        <dbReference type="ChEBI" id="CHEBI:24875"/>
    </cofactor>
</comment>
<dbReference type="SUPFAM" id="SSF54593">
    <property type="entry name" value="Glyoxalase/Bleomycin resistance protein/Dihydroxybiphenyl dioxygenase"/>
    <property type="match status" value="1"/>
</dbReference>
<dbReference type="NCBIfam" id="TIGR01263">
    <property type="entry name" value="4HPPD"/>
    <property type="match status" value="1"/>
</dbReference>
<evidence type="ECO:0000256" key="3">
    <source>
        <dbReference type="ARBA" id="ARBA00022723"/>
    </source>
</evidence>
<evidence type="ECO:0000256" key="1">
    <source>
        <dbReference type="ARBA" id="ARBA00001962"/>
    </source>
</evidence>
<proteinExistence type="inferred from homology"/>
<dbReference type="PROSITE" id="PS00934">
    <property type="entry name" value="GLYOXALASE_I_1"/>
    <property type="match status" value="1"/>
</dbReference>
<dbReference type="EC" id="1.13.11.27" evidence="7"/>
<dbReference type="InterPro" id="IPR004360">
    <property type="entry name" value="Glyas_Fos-R_dOase_dom"/>
</dbReference>
<organism evidence="7 8">
    <name type="scientific">Chloracidobacterium sp. N</name>
    <dbReference type="NCBI Taxonomy" id="2821540"/>
    <lineage>
        <taxon>Bacteria</taxon>
        <taxon>Pseudomonadati</taxon>
        <taxon>Acidobacteriota</taxon>
        <taxon>Terriglobia</taxon>
        <taxon>Terriglobales</taxon>
        <taxon>Acidobacteriaceae</taxon>
        <taxon>Chloracidobacterium</taxon>
        <taxon>Chloracidobacterium aggregatum</taxon>
    </lineage>
</organism>
<evidence type="ECO:0000256" key="2">
    <source>
        <dbReference type="ARBA" id="ARBA00005877"/>
    </source>
</evidence>
<reference evidence="7 8" key="1">
    <citation type="submission" date="2021-03" db="EMBL/GenBank/DDBJ databases">
        <title>Genomic and phenotypic characterization of Chloracidobacterium isolates provides evidence for multiple species.</title>
        <authorList>
            <person name="Saini M.K."/>
            <person name="Costas A.M.G."/>
            <person name="Tank M."/>
            <person name="Bryant D.A."/>
        </authorList>
    </citation>
    <scope>NUCLEOTIDE SEQUENCE [LARGE SCALE GENOMIC DNA]</scope>
    <source>
        <strain evidence="7 8">N</strain>
    </source>
</reference>
<dbReference type="Gene3D" id="3.10.180.10">
    <property type="entry name" value="2,3-Dihydroxybiphenyl 1,2-Dioxygenase, domain 1"/>
    <property type="match status" value="2"/>
</dbReference>
<evidence type="ECO:0000256" key="5">
    <source>
        <dbReference type="ARBA" id="ARBA00023004"/>
    </source>
</evidence>
<gene>
    <name evidence="7" type="primary">hppD</name>
    <name evidence="7" type="ORF">J8C05_10025</name>
</gene>
<dbReference type="InterPro" id="IPR041735">
    <property type="entry name" value="4OHPhenylPyrv_dOase_C"/>
</dbReference>
<dbReference type="PROSITE" id="PS51819">
    <property type="entry name" value="VOC"/>
    <property type="match status" value="2"/>
</dbReference>
<dbReference type="PIRSF" id="PIRSF009283">
    <property type="entry name" value="HPP_dOase"/>
    <property type="match status" value="1"/>
</dbReference>
<name>A0ABX8AYC2_9BACT</name>
<dbReference type="InterPro" id="IPR041736">
    <property type="entry name" value="4OHPhenylPyrv_dOase_N"/>
</dbReference>
<protein>
    <submittedName>
        <fullName evidence="7">4-hydroxyphenylpyruvate dioxygenase</fullName>
        <ecNumber evidence="7">1.13.11.27</ecNumber>
    </submittedName>
</protein>
<keyword evidence="5" id="KW-0408">Iron</keyword>
<dbReference type="PANTHER" id="PTHR11959">
    <property type="entry name" value="4-HYDROXYPHENYLPYRUVATE DIOXYGENASE"/>
    <property type="match status" value="1"/>
</dbReference>
<dbReference type="CDD" id="cd07250">
    <property type="entry name" value="HPPD_C_like"/>
    <property type="match status" value="1"/>
</dbReference>
<keyword evidence="3" id="KW-0479">Metal-binding</keyword>
<keyword evidence="8" id="KW-1185">Reference proteome</keyword>
<dbReference type="GO" id="GO:0003868">
    <property type="term" value="F:4-hydroxyphenylpyruvate dioxygenase activity"/>
    <property type="evidence" value="ECO:0007669"/>
    <property type="project" value="UniProtKB-EC"/>
</dbReference>
<keyword evidence="7" id="KW-0560">Oxidoreductase</keyword>
<evidence type="ECO:0000313" key="7">
    <source>
        <dbReference type="EMBL" id="QUV93694.1"/>
    </source>
</evidence>
<evidence type="ECO:0000313" key="8">
    <source>
        <dbReference type="Proteomes" id="UP000677668"/>
    </source>
</evidence>
<accession>A0ABX8AYC2</accession>
<dbReference type="CDD" id="cd08342">
    <property type="entry name" value="HPPD_N_like"/>
    <property type="match status" value="1"/>
</dbReference>
<feature type="domain" description="VOC" evidence="6">
    <location>
        <begin position="19"/>
        <end position="149"/>
    </location>
</feature>
<dbReference type="InterPro" id="IPR037523">
    <property type="entry name" value="VOC_core"/>
</dbReference>
<dbReference type="EMBL" id="CP072642">
    <property type="protein sequence ID" value="QUV93694.1"/>
    <property type="molecule type" value="Genomic_DNA"/>
</dbReference>
<evidence type="ECO:0000259" key="6">
    <source>
        <dbReference type="PROSITE" id="PS51819"/>
    </source>
</evidence>
<evidence type="ECO:0000256" key="4">
    <source>
        <dbReference type="ARBA" id="ARBA00022737"/>
    </source>
</evidence>
<dbReference type="Proteomes" id="UP000677668">
    <property type="component" value="Chromosome 1"/>
</dbReference>
<keyword evidence="7" id="KW-0223">Dioxygenase</keyword>